<keyword evidence="3 8" id="KW-0812">Transmembrane</keyword>
<evidence type="ECO:0000313" key="12">
    <source>
        <dbReference type="Proteomes" id="UP000319804"/>
    </source>
</evidence>
<dbReference type="Pfam" id="PF06738">
    <property type="entry name" value="ThrE"/>
    <property type="match status" value="1"/>
</dbReference>
<dbReference type="PANTHER" id="PTHR34390:SF2">
    <property type="entry name" value="SUCCINATE TRANSPORTER SUBUNIT YJJP-RELATED"/>
    <property type="match status" value="1"/>
</dbReference>
<evidence type="ECO:0000256" key="8">
    <source>
        <dbReference type="SAM" id="Phobius"/>
    </source>
</evidence>
<feature type="domain" description="Threonine/Serine exporter ThrE" evidence="10">
    <location>
        <begin position="337"/>
        <end position="461"/>
    </location>
</feature>
<keyword evidence="2" id="KW-1003">Cell membrane</keyword>
<evidence type="ECO:0000256" key="1">
    <source>
        <dbReference type="ARBA" id="ARBA00004651"/>
    </source>
</evidence>
<evidence type="ECO:0000256" key="4">
    <source>
        <dbReference type="ARBA" id="ARBA00022989"/>
    </source>
</evidence>
<evidence type="ECO:0000259" key="9">
    <source>
        <dbReference type="Pfam" id="PF06738"/>
    </source>
</evidence>
<feature type="transmembrane region" description="Helical" evidence="8">
    <location>
        <begin position="355"/>
        <end position="374"/>
    </location>
</feature>
<sequence>MSEPVDPPADSDRPGARPDRPDARLHGRDAVPAPRDDTDASIDADRPSDVEWTLTQELRLEPVQFIARTDAVMRLGALMLGAGGSSARVRDSMERAAHAVGIEKLHTRVGMTDIVATTSRGQMFRTRVAEIRRPAVDADRLTALKRLTGELHPGTPAAELQRRLDAIEATPRRYPEIVRVLGAALACAAFALLNNGGWQEFVAVGIAAGAGQFVRLRIGRLRTNEFLVVFLSAMTALLVYLGVAALLAAVGLPGGQHDAALTSAVLYLVPGFPLVTGALDLARLDLDAGISRVVYATLVLLATGTAVWGIGSLFHATVTQTATPLFDEPVLSIVRLVAGFVGVLGFAVLFDTPPAIALTAATLGTIANVGRLAMVDAGTTAPLAAAIAALAVGFGAFLVGDRLRAARVTITVPAVLIMVPGAAAYRAITGVIAGDTLSAIQNGFTAVFVVVALAIGLTVARVLTEREWSRP</sequence>
<evidence type="ECO:0000259" key="10">
    <source>
        <dbReference type="Pfam" id="PF12821"/>
    </source>
</evidence>
<dbReference type="InterPro" id="IPR050539">
    <property type="entry name" value="ThrE_Dicarb/AminoAcid_Exp"/>
</dbReference>
<keyword evidence="5 8" id="KW-0472">Membrane</keyword>
<protein>
    <submittedName>
        <fullName evidence="11">Uncharacterized membrane protein YjjP (DUF1212 family)</fullName>
    </submittedName>
</protein>
<feature type="transmembrane region" description="Helical" evidence="8">
    <location>
        <begin position="439"/>
        <end position="463"/>
    </location>
</feature>
<dbReference type="Proteomes" id="UP000319804">
    <property type="component" value="Unassembled WGS sequence"/>
</dbReference>
<evidence type="ECO:0000256" key="7">
    <source>
        <dbReference type="SAM" id="MobiDB-lite"/>
    </source>
</evidence>
<dbReference type="GO" id="GO:0022857">
    <property type="term" value="F:transmembrane transporter activity"/>
    <property type="evidence" value="ECO:0007669"/>
    <property type="project" value="InterPro"/>
</dbReference>
<feature type="transmembrane region" description="Helical" evidence="8">
    <location>
        <begin position="264"/>
        <end position="282"/>
    </location>
</feature>
<dbReference type="RefSeq" id="WP_141378817.1">
    <property type="nucleotide sequence ID" value="NZ_BJNA01000002.1"/>
</dbReference>
<reference evidence="11 12" key="1">
    <citation type="submission" date="2019-06" db="EMBL/GenBank/DDBJ databases">
        <title>Sequencing the genomes of 1000 actinobacteria strains.</title>
        <authorList>
            <person name="Klenk H.-P."/>
        </authorList>
    </citation>
    <scope>NUCLEOTIDE SEQUENCE [LARGE SCALE GENOMIC DNA]</scope>
    <source>
        <strain evidence="11 12">DSM 20427</strain>
    </source>
</reference>
<evidence type="ECO:0000313" key="11">
    <source>
        <dbReference type="EMBL" id="TQM90220.1"/>
    </source>
</evidence>
<feature type="domain" description="Threonine/serine exporter-like N-terminal" evidence="9">
    <location>
        <begin position="71"/>
        <end position="309"/>
    </location>
</feature>
<dbReference type="Pfam" id="PF12821">
    <property type="entry name" value="ThrE_2"/>
    <property type="match status" value="1"/>
</dbReference>
<comment type="caution">
    <text evidence="11">The sequence shown here is derived from an EMBL/GenBank/DDBJ whole genome shotgun (WGS) entry which is preliminary data.</text>
</comment>
<organism evidence="11 12">
    <name type="scientific">Microbacterium lacticum</name>
    <dbReference type="NCBI Taxonomy" id="33885"/>
    <lineage>
        <taxon>Bacteria</taxon>
        <taxon>Bacillati</taxon>
        <taxon>Actinomycetota</taxon>
        <taxon>Actinomycetes</taxon>
        <taxon>Micrococcales</taxon>
        <taxon>Microbacteriaceae</taxon>
        <taxon>Microbacterium</taxon>
    </lineage>
</organism>
<dbReference type="GO" id="GO:0015744">
    <property type="term" value="P:succinate transport"/>
    <property type="evidence" value="ECO:0007669"/>
    <property type="project" value="TreeGrafter"/>
</dbReference>
<dbReference type="OrthoDB" id="2148488at2"/>
<evidence type="ECO:0000256" key="6">
    <source>
        <dbReference type="ARBA" id="ARBA00034125"/>
    </source>
</evidence>
<dbReference type="GO" id="GO:0005886">
    <property type="term" value="C:plasma membrane"/>
    <property type="evidence" value="ECO:0007669"/>
    <property type="project" value="UniProtKB-SubCell"/>
</dbReference>
<evidence type="ECO:0000256" key="2">
    <source>
        <dbReference type="ARBA" id="ARBA00022475"/>
    </source>
</evidence>
<comment type="subcellular location">
    <subcellularLocation>
        <location evidence="1">Cell membrane</location>
        <topology evidence="1">Multi-pass membrane protein</topology>
    </subcellularLocation>
</comment>
<gene>
    <name evidence="11" type="ORF">FHX68_3022</name>
</gene>
<feature type="transmembrane region" description="Helical" evidence="8">
    <location>
        <begin position="226"/>
        <end position="252"/>
    </location>
</feature>
<feature type="transmembrane region" description="Helical" evidence="8">
    <location>
        <begin position="380"/>
        <end position="400"/>
    </location>
</feature>
<feature type="transmembrane region" description="Helical" evidence="8">
    <location>
        <begin position="330"/>
        <end position="350"/>
    </location>
</feature>
<keyword evidence="4 8" id="KW-1133">Transmembrane helix</keyword>
<proteinExistence type="inferred from homology"/>
<dbReference type="InterPro" id="IPR010619">
    <property type="entry name" value="ThrE-like_N"/>
</dbReference>
<feature type="transmembrane region" description="Helical" evidence="8">
    <location>
        <begin position="412"/>
        <end position="433"/>
    </location>
</feature>
<keyword evidence="12" id="KW-1185">Reference proteome</keyword>
<evidence type="ECO:0000256" key="3">
    <source>
        <dbReference type="ARBA" id="ARBA00022692"/>
    </source>
</evidence>
<feature type="region of interest" description="Disordered" evidence="7">
    <location>
        <begin position="1"/>
        <end position="47"/>
    </location>
</feature>
<feature type="transmembrane region" description="Helical" evidence="8">
    <location>
        <begin position="294"/>
        <end position="318"/>
    </location>
</feature>
<feature type="compositionally biased region" description="Basic and acidic residues" evidence="7">
    <location>
        <begin position="10"/>
        <end position="47"/>
    </location>
</feature>
<evidence type="ECO:0000256" key="5">
    <source>
        <dbReference type="ARBA" id="ARBA00023136"/>
    </source>
</evidence>
<dbReference type="AlphaFoldDB" id="A0A4Y3UKA0"/>
<dbReference type="EMBL" id="VFPS01000008">
    <property type="protein sequence ID" value="TQM90220.1"/>
    <property type="molecule type" value="Genomic_DNA"/>
</dbReference>
<comment type="similarity">
    <text evidence="6">Belongs to the ThrE exporter (TC 2.A.79) family.</text>
</comment>
<accession>A0A4Y3UKA0</accession>
<dbReference type="PANTHER" id="PTHR34390">
    <property type="entry name" value="UPF0442 PROTEIN YJJB-RELATED"/>
    <property type="match status" value="1"/>
</dbReference>
<dbReference type="InterPro" id="IPR024528">
    <property type="entry name" value="ThrE_2"/>
</dbReference>
<name>A0A4Y3UKA0_9MICO</name>